<keyword evidence="3" id="KW-1185">Reference proteome</keyword>
<dbReference type="KEGG" id="hara:AArcS_0395"/>
<dbReference type="InterPro" id="IPR036390">
    <property type="entry name" value="WH_DNA-bd_sf"/>
</dbReference>
<organism evidence="2 3">
    <name type="scientific">Natranaeroarchaeum sulfidigenes</name>
    <dbReference type="NCBI Taxonomy" id="2784880"/>
    <lineage>
        <taxon>Archaea</taxon>
        <taxon>Methanobacteriati</taxon>
        <taxon>Methanobacteriota</taxon>
        <taxon>Stenosarchaea group</taxon>
        <taxon>Halobacteria</taxon>
        <taxon>Halobacteriales</taxon>
        <taxon>Natronoarchaeaceae</taxon>
        <taxon>Natranaeroarchaeum</taxon>
    </lineage>
</organism>
<evidence type="ECO:0000313" key="2">
    <source>
        <dbReference type="EMBL" id="QSG01624.1"/>
    </source>
</evidence>
<dbReference type="SUPFAM" id="SSF46785">
    <property type="entry name" value="Winged helix' DNA-binding domain"/>
    <property type="match status" value="1"/>
</dbReference>
<sequence length="80" mass="8898">MERMSLGRPTATTYTPRPLPSEIETPTAKLVYMALDADGPHTVDELSDRLNMQKLVLFETLRTLESKGIVEANGDCCTTR</sequence>
<dbReference type="AlphaFoldDB" id="A0A897MLY2"/>
<reference evidence="2" key="1">
    <citation type="submission" date="2020-11" db="EMBL/GenBank/DDBJ databases">
        <title>Carbohydrate-dependent, anaerobic sulfur respiration: A novel catabolism in halophilic archaea.</title>
        <authorList>
            <person name="Sorokin D.Y."/>
            <person name="Messina E."/>
            <person name="Smedile F."/>
            <person name="La Cono V."/>
            <person name="Hallsworth J.E."/>
            <person name="Yakimov M.M."/>
        </authorList>
    </citation>
    <scope>NUCLEOTIDE SEQUENCE</scope>
    <source>
        <strain evidence="2">AArc-S</strain>
    </source>
</reference>
<protein>
    <submittedName>
        <fullName evidence="2">Transcriptional regulator, contains HTH domain</fullName>
    </submittedName>
</protein>
<evidence type="ECO:0000256" key="1">
    <source>
        <dbReference type="SAM" id="MobiDB-lite"/>
    </source>
</evidence>
<dbReference type="InterPro" id="IPR036388">
    <property type="entry name" value="WH-like_DNA-bd_sf"/>
</dbReference>
<accession>A0A897MLY2</accession>
<proteinExistence type="predicted"/>
<dbReference type="EMBL" id="CP064786">
    <property type="protein sequence ID" value="QSG01624.1"/>
    <property type="molecule type" value="Genomic_DNA"/>
</dbReference>
<name>A0A897MLY2_9EURY</name>
<feature type="region of interest" description="Disordered" evidence="1">
    <location>
        <begin position="1"/>
        <end position="22"/>
    </location>
</feature>
<gene>
    <name evidence="2" type="ORF">AArcS_0395</name>
</gene>
<dbReference type="Gene3D" id="1.10.10.10">
    <property type="entry name" value="Winged helix-like DNA-binding domain superfamily/Winged helix DNA-binding domain"/>
    <property type="match status" value="1"/>
</dbReference>
<dbReference type="Proteomes" id="UP000663586">
    <property type="component" value="Chromosome"/>
</dbReference>
<evidence type="ECO:0000313" key="3">
    <source>
        <dbReference type="Proteomes" id="UP000663586"/>
    </source>
</evidence>